<dbReference type="AlphaFoldDB" id="A0AA40A8N4"/>
<evidence type="ECO:0000256" key="1">
    <source>
        <dbReference type="SAM" id="Phobius"/>
    </source>
</evidence>
<keyword evidence="1" id="KW-0472">Membrane</keyword>
<comment type="caution">
    <text evidence="3">The sequence shown here is derived from an EMBL/GenBank/DDBJ whole genome shotgun (WGS) entry which is preliminary data.</text>
</comment>
<evidence type="ECO:0008006" key="5">
    <source>
        <dbReference type="Google" id="ProtNLM"/>
    </source>
</evidence>
<feature type="transmembrane region" description="Helical" evidence="1">
    <location>
        <begin position="50"/>
        <end position="71"/>
    </location>
</feature>
<gene>
    <name evidence="3" type="ORF">B0H67DRAFT_280090</name>
</gene>
<keyword evidence="4" id="KW-1185">Reference proteome</keyword>
<dbReference type="Proteomes" id="UP001172102">
    <property type="component" value="Unassembled WGS sequence"/>
</dbReference>
<feature type="chain" id="PRO_5041292656" description="Secreted protein" evidence="2">
    <location>
        <begin position="27"/>
        <end position="137"/>
    </location>
</feature>
<evidence type="ECO:0000256" key="2">
    <source>
        <dbReference type="SAM" id="SignalP"/>
    </source>
</evidence>
<organism evidence="3 4">
    <name type="scientific">Lasiosphaeris hirsuta</name>
    <dbReference type="NCBI Taxonomy" id="260670"/>
    <lineage>
        <taxon>Eukaryota</taxon>
        <taxon>Fungi</taxon>
        <taxon>Dikarya</taxon>
        <taxon>Ascomycota</taxon>
        <taxon>Pezizomycotina</taxon>
        <taxon>Sordariomycetes</taxon>
        <taxon>Sordariomycetidae</taxon>
        <taxon>Sordariales</taxon>
        <taxon>Lasiosphaeriaceae</taxon>
        <taxon>Lasiosphaeris</taxon>
    </lineage>
</organism>
<dbReference type="EMBL" id="JAUKUA010000005">
    <property type="protein sequence ID" value="KAK0711209.1"/>
    <property type="molecule type" value="Genomic_DNA"/>
</dbReference>
<protein>
    <recommendedName>
        <fullName evidence="5">Secreted protein</fullName>
    </recommendedName>
</protein>
<proteinExistence type="predicted"/>
<reference evidence="3" key="1">
    <citation type="submission" date="2023-06" db="EMBL/GenBank/DDBJ databases">
        <title>Genome-scale phylogeny and comparative genomics of the fungal order Sordariales.</title>
        <authorList>
            <consortium name="Lawrence Berkeley National Laboratory"/>
            <person name="Hensen N."/>
            <person name="Bonometti L."/>
            <person name="Westerberg I."/>
            <person name="Brannstrom I.O."/>
            <person name="Guillou S."/>
            <person name="Cros-Aarteil S."/>
            <person name="Calhoun S."/>
            <person name="Haridas S."/>
            <person name="Kuo A."/>
            <person name="Mondo S."/>
            <person name="Pangilinan J."/>
            <person name="Riley R."/>
            <person name="Labutti K."/>
            <person name="Andreopoulos B."/>
            <person name="Lipzen A."/>
            <person name="Chen C."/>
            <person name="Yanf M."/>
            <person name="Daum C."/>
            <person name="Ng V."/>
            <person name="Clum A."/>
            <person name="Steindorff A."/>
            <person name="Ohm R."/>
            <person name="Martin F."/>
            <person name="Silar P."/>
            <person name="Natvig D."/>
            <person name="Lalanne C."/>
            <person name="Gautier V."/>
            <person name="Ament-Velasquez S.L."/>
            <person name="Kruys A."/>
            <person name="Hutchinson M.I."/>
            <person name="Powell A.J."/>
            <person name="Barry K."/>
            <person name="Miller A.N."/>
            <person name="Grigoriev I.V."/>
            <person name="Debuchy R."/>
            <person name="Gladieux P."/>
            <person name="Thoren M.H."/>
            <person name="Johannesson H."/>
        </authorList>
    </citation>
    <scope>NUCLEOTIDE SEQUENCE</scope>
    <source>
        <strain evidence="3">SMH4607-1</strain>
    </source>
</reference>
<feature type="signal peptide" evidence="2">
    <location>
        <begin position="1"/>
        <end position="26"/>
    </location>
</feature>
<keyword evidence="1" id="KW-1133">Transmembrane helix</keyword>
<keyword evidence="2" id="KW-0732">Signal</keyword>
<evidence type="ECO:0000313" key="4">
    <source>
        <dbReference type="Proteomes" id="UP001172102"/>
    </source>
</evidence>
<name>A0AA40A8N4_9PEZI</name>
<evidence type="ECO:0000313" key="3">
    <source>
        <dbReference type="EMBL" id="KAK0711209.1"/>
    </source>
</evidence>
<keyword evidence="1" id="KW-0812">Transmembrane</keyword>
<sequence>MRESGSSLLSFSWLFFCLSLCRWVYLEENRARSSGNPAWNGSRKRKPKELLGVSTNTIFSWFLFFCPALAFEATGRSDMGCWWWSGQLHPVDLFTLSIPIPTSLPLNLERTESKDRQGLFFQRLLPASFPNTFTTTY</sequence>
<accession>A0AA40A8N4</accession>